<dbReference type="InterPro" id="IPR036821">
    <property type="entry name" value="Peptide_deformylase_sf"/>
</dbReference>
<evidence type="ECO:0000256" key="1">
    <source>
        <dbReference type="ARBA" id="ARBA00010759"/>
    </source>
</evidence>
<comment type="cofactor">
    <cofactor evidence="2">
        <name>Fe(2+)</name>
        <dbReference type="ChEBI" id="CHEBI:29033"/>
    </cofactor>
    <text evidence="2">Binds 1 Fe(2+) ion.</text>
</comment>
<evidence type="ECO:0000256" key="2">
    <source>
        <dbReference type="HAMAP-Rule" id="MF_00163"/>
    </source>
</evidence>
<dbReference type="AlphaFoldDB" id="A0A0G1I1V9"/>
<accession>A0A0G1I1V9</accession>
<comment type="catalytic activity">
    <reaction evidence="2">
        <text>N-terminal N-formyl-L-methionyl-[peptide] + H2O = N-terminal L-methionyl-[peptide] + formate</text>
        <dbReference type="Rhea" id="RHEA:24420"/>
        <dbReference type="Rhea" id="RHEA-COMP:10639"/>
        <dbReference type="Rhea" id="RHEA-COMP:10640"/>
        <dbReference type="ChEBI" id="CHEBI:15377"/>
        <dbReference type="ChEBI" id="CHEBI:15740"/>
        <dbReference type="ChEBI" id="CHEBI:49298"/>
        <dbReference type="ChEBI" id="CHEBI:64731"/>
        <dbReference type="EC" id="3.5.1.88"/>
    </reaction>
</comment>
<proteinExistence type="inferred from homology"/>
<dbReference type="PRINTS" id="PR01576">
    <property type="entry name" value="PDEFORMYLASE"/>
</dbReference>
<name>A0A0G1I1V9_UNCK3</name>
<dbReference type="PANTHER" id="PTHR10458:SF22">
    <property type="entry name" value="PEPTIDE DEFORMYLASE"/>
    <property type="match status" value="1"/>
</dbReference>
<evidence type="ECO:0000313" key="4">
    <source>
        <dbReference type="Proteomes" id="UP000034752"/>
    </source>
</evidence>
<dbReference type="PATRIC" id="fig|1620410.3.peg.172"/>
<reference evidence="3 4" key="1">
    <citation type="journal article" date="2015" name="Nature">
        <title>rRNA introns, odd ribosomes, and small enigmatic genomes across a large radiation of phyla.</title>
        <authorList>
            <person name="Brown C.T."/>
            <person name="Hug L.A."/>
            <person name="Thomas B.C."/>
            <person name="Sharon I."/>
            <person name="Castelle C.J."/>
            <person name="Singh A."/>
            <person name="Wilkins M.J."/>
            <person name="Williams K.H."/>
            <person name="Banfield J.F."/>
        </authorList>
    </citation>
    <scope>NUCLEOTIDE SEQUENCE [LARGE SCALE GENOMIC DNA]</scope>
</reference>
<dbReference type="Proteomes" id="UP000034752">
    <property type="component" value="Unassembled WGS sequence"/>
</dbReference>
<comment type="similarity">
    <text evidence="1 2">Belongs to the polypeptide deformylase family.</text>
</comment>
<organism evidence="3 4">
    <name type="scientific">candidate division Kazan bacterium GW2011_GWA1_44_22</name>
    <dbReference type="NCBI Taxonomy" id="1620410"/>
    <lineage>
        <taxon>Bacteria</taxon>
        <taxon>Bacteria division Kazan-3B-28</taxon>
    </lineage>
</organism>
<dbReference type="GO" id="GO:0046872">
    <property type="term" value="F:metal ion binding"/>
    <property type="evidence" value="ECO:0007669"/>
    <property type="project" value="UniProtKB-KW"/>
</dbReference>
<keyword evidence="2" id="KW-0378">Hydrolase</keyword>
<dbReference type="EMBL" id="LCIJ01000007">
    <property type="protein sequence ID" value="KKT52813.1"/>
    <property type="molecule type" value="Genomic_DNA"/>
</dbReference>
<dbReference type="GO" id="GO:0042586">
    <property type="term" value="F:peptide deformylase activity"/>
    <property type="evidence" value="ECO:0007669"/>
    <property type="project" value="UniProtKB-UniRule"/>
</dbReference>
<sequence>MVKKILTYNSKKLREKSQPVKKLDKAVMRLVKDLVETLRCSGGVGLSAPQIGALKRVFVYEYIKPKDSMDATPNIPLTILINPEITKVSKKLIADEEGCLSVPNVFGRIKRNEKITVRALGINGKIIEFATTGLEARIIQHEADHLDGVLFIDRLNNLDEAYTYSM</sequence>
<dbReference type="HAMAP" id="MF_00163">
    <property type="entry name" value="Pep_deformylase"/>
    <property type="match status" value="1"/>
</dbReference>
<dbReference type="InterPro" id="IPR023635">
    <property type="entry name" value="Peptide_deformylase"/>
</dbReference>
<dbReference type="PANTHER" id="PTHR10458">
    <property type="entry name" value="PEPTIDE DEFORMYLASE"/>
    <property type="match status" value="1"/>
</dbReference>
<dbReference type="NCBIfam" id="NF001159">
    <property type="entry name" value="PRK00150.1-3"/>
    <property type="match status" value="1"/>
</dbReference>
<feature type="binding site" evidence="2">
    <location>
        <position position="141"/>
    </location>
    <ligand>
        <name>Fe cation</name>
        <dbReference type="ChEBI" id="CHEBI:24875"/>
    </ligand>
</feature>
<comment type="function">
    <text evidence="2">Removes the formyl group from the N-terminal Met of newly synthesized proteins. Requires at least a dipeptide for an efficient rate of reaction. N-terminal L-methionine is a prerequisite for activity but the enzyme has broad specificity at other positions.</text>
</comment>
<keyword evidence="2" id="KW-0479">Metal-binding</keyword>
<keyword evidence="2" id="KW-0408">Iron</keyword>
<dbReference type="GO" id="GO:0006412">
    <property type="term" value="P:translation"/>
    <property type="evidence" value="ECO:0007669"/>
    <property type="project" value="UniProtKB-UniRule"/>
</dbReference>
<dbReference type="EC" id="3.5.1.88" evidence="2"/>
<keyword evidence="2" id="KW-0648">Protein biosynthesis</keyword>
<feature type="binding site" evidence="2">
    <location>
        <position position="145"/>
    </location>
    <ligand>
        <name>Fe cation</name>
        <dbReference type="ChEBI" id="CHEBI:24875"/>
    </ligand>
</feature>
<protein>
    <recommendedName>
        <fullName evidence="2">Peptide deformylase</fullName>
        <shortName evidence="2">PDF</shortName>
        <ecNumber evidence="2">3.5.1.88</ecNumber>
    </recommendedName>
    <alternativeName>
        <fullName evidence="2">Polypeptide deformylase</fullName>
    </alternativeName>
</protein>
<dbReference type="NCBIfam" id="TIGR00079">
    <property type="entry name" value="pept_deformyl"/>
    <property type="match status" value="1"/>
</dbReference>
<feature type="active site" evidence="2">
    <location>
        <position position="142"/>
    </location>
</feature>
<dbReference type="Gene3D" id="3.90.45.10">
    <property type="entry name" value="Peptide deformylase"/>
    <property type="match status" value="1"/>
</dbReference>
<feature type="binding site" evidence="2">
    <location>
        <position position="99"/>
    </location>
    <ligand>
        <name>Fe cation</name>
        <dbReference type="ChEBI" id="CHEBI:24875"/>
    </ligand>
</feature>
<gene>
    <name evidence="2" type="primary">def</name>
    <name evidence="3" type="ORF">VE96_C0007G0004</name>
</gene>
<dbReference type="CDD" id="cd00487">
    <property type="entry name" value="Pep_deformylase"/>
    <property type="match status" value="1"/>
</dbReference>
<comment type="caution">
    <text evidence="3">The sequence shown here is derived from an EMBL/GenBank/DDBJ whole genome shotgun (WGS) entry which is preliminary data.</text>
</comment>
<evidence type="ECO:0000313" key="3">
    <source>
        <dbReference type="EMBL" id="KKT52813.1"/>
    </source>
</evidence>
<dbReference type="SUPFAM" id="SSF56420">
    <property type="entry name" value="Peptide deformylase"/>
    <property type="match status" value="1"/>
</dbReference>
<dbReference type="Pfam" id="PF01327">
    <property type="entry name" value="Pep_deformylase"/>
    <property type="match status" value="1"/>
</dbReference>
<dbReference type="PIRSF" id="PIRSF004749">
    <property type="entry name" value="Pep_def"/>
    <property type="match status" value="1"/>
</dbReference>